<dbReference type="InterPro" id="IPR058245">
    <property type="entry name" value="NreC/VraR/RcsB-like_REC"/>
</dbReference>
<dbReference type="EMBL" id="AP011116">
    <property type="protein sequence ID" value="BAH55908.1"/>
    <property type="molecule type" value="Genomic_DNA"/>
</dbReference>
<dbReference type="InterPro" id="IPR000792">
    <property type="entry name" value="Tscrpt_reg_LuxR_C"/>
</dbReference>
<dbReference type="CDD" id="cd17535">
    <property type="entry name" value="REC_NarL-like"/>
    <property type="match status" value="1"/>
</dbReference>
<dbReference type="Gene3D" id="3.40.50.2300">
    <property type="match status" value="1"/>
</dbReference>
<dbReference type="SUPFAM" id="SSF46894">
    <property type="entry name" value="C-terminal effector domain of the bipartite response regulators"/>
    <property type="match status" value="1"/>
</dbReference>
<evidence type="ECO:0000256" key="1">
    <source>
        <dbReference type="ARBA" id="ARBA00022553"/>
    </source>
</evidence>
<dbReference type="Proteomes" id="UP000002212">
    <property type="component" value="Plasmid pROB01"/>
</dbReference>
<dbReference type="PANTHER" id="PTHR43214">
    <property type="entry name" value="TWO-COMPONENT RESPONSE REGULATOR"/>
    <property type="match status" value="1"/>
</dbReference>
<dbReference type="PATRIC" id="fig|632772.20.peg.8155"/>
<evidence type="ECO:0000256" key="3">
    <source>
        <dbReference type="PROSITE-ProRule" id="PRU00169"/>
    </source>
</evidence>
<dbReference type="Pfam" id="PF00196">
    <property type="entry name" value="GerE"/>
    <property type="match status" value="1"/>
</dbReference>
<proteinExistence type="predicted"/>
<dbReference type="InterPro" id="IPR039420">
    <property type="entry name" value="WalR-like"/>
</dbReference>
<dbReference type="SMART" id="SM00448">
    <property type="entry name" value="REC"/>
    <property type="match status" value="1"/>
</dbReference>
<accession>C1BC53</accession>
<organism evidence="5 6">
    <name type="scientific">Rhodococcus opacus (strain B4)</name>
    <dbReference type="NCBI Taxonomy" id="632772"/>
    <lineage>
        <taxon>Bacteria</taxon>
        <taxon>Bacillati</taxon>
        <taxon>Actinomycetota</taxon>
        <taxon>Actinomycetes</taxon>
        <taxon>Mycobacteriales</taxon>
        <taxon>Nocardiaceae</taxon>
        <taxon>Rhodococcus</taxon>
    </lineage>
</organism>
<evidence type="ECO:0000313" key="6">
    <source>
        <dbReference type="Proteomes" id="UP000002212"/>
    </source>
</evidence>
<dbReference type="OrthoDB" id="3575486at2"/>
<feature type="modified residue" description="4-aspartylphosphate" evidence="3">
    <location>
        <position position="60"/>
    </location>
</feature>
<gene>
    <name evidence="5" type="ordered locus">ROP_pROB01-04090</name>
</gene>
<dbReference type="PROSITE" id="PS50110">
    <property type="entry name" value="RESPONSE_REGULATORY"/>
    <property type="match status" value="1"/>
</dbReference>
<evidence type="ECO:0000256" key="2">
    <source>
        <dbReference type="ARBA" id="ARBA00023125"/>
    </source>
</evidence>
<dbReference type="RefSeq" id="WP_007297945.1">
    <property type="nucleotide sequence ID" value="NC_012520.1"/>
</dbReference>
<keyword evidence="5" id="KW-0614">Plasmid</keyword>
<dbReference type="AlphaFoldDB" id="C1BC53"/>
<sequence length="220" mass="23488">MRDQKLILALIDDHDLFTQGLAMLLEAQDADRFEVGGITNRADEALALVGSCGADIAIVDLTMPPTGGMLAIRQIKSRYPDTKVVVLSGTTDYKLAEEALRAGADGFLPKSADPHVLVAPLLTVAAGLRVIAPDLLTVLLDSVRHPPQSLLDKLAVEEIRLWVLLSRGLETTEIAKHMLVSERTTKRMVAALLNKLGAPNRVVAAGLAGHYGLLGTSTVD</sequence>
<dbReference type="GO" id="GO:0006355">
    <property type="term" value="P:regulation of DNA-templated transcription"/>
    <property type="evidence" value="ECO:0007669"/>
    <property type="project" value="InterPro"/>
</dbReference>
<dbReference type="HOGENOM" id="CLU_000445_90_10_11"/>
<dbReference type="KEGG" id="rop:ROP_pROB01-04090"/>
<dbReference type="GO" id="GO:0003677">
    <property type="term" value="F:DNA binding"/>
    <property type="evidence" value="ECO:0007669"/>
    <property type="project" value="UniProtKB-KW"/>
</dbReference>
<feature type="domain" description="Response regulatory" evidence="4">
    <location>
        <begin position="7"/>
        <end position="125"/>
    </location>
</feature>
<evidence type="ECO:0000313" key="5">
    <source>
        <dbReference type="EMBL" id="BAH55908.1"/>
    </source>
</evidence>
<dbReference type="InterPro" id="IPR001789">
    <property type="entry name" value="Sig_transdc_resp-reg_receiver"/>
</dbReference>
<dbReference type="SUPFAM" id="SSF52172">
    <property type="entry name" value="CheY-like"/>
    <property type="match status" value="1"/>
</dbReference>
<name>C1BC53_RHOOB</name>
<dbReference type="PANTHER" id="PTHR43214:SF43">
    <property type="entry name" value="TWO-COMPONENT RESPONSE REGULATOR"/>
    <property type="match status" value="1"/>
</dbReference>
<protein>
    <submittedName>
        <fullName evidence="5">Putative two-component response regulator</fullName>
    </submittedName>
</protein>
<dbReference type="SMART" id="SM00421">
    <property type="entry name" value="HTH_LUXR"/>
    <property type="match status" value="1"/>
</dbReference>
<dbReference type="GO" id="GO:0000160">
    <property type="term" value="P:phosphorelay signal transduction system"/>
    <property type="evidence" value="ECO:0007669"/>
    <property type="project" value="InterPro"/>
</dbReference>
<keyword evidence="1 3" id="KW-0597">Phosphoprotein</keyword>
<dbReference type="Pfam" id="PF00072">
    <property type="entry name" value="Response_reg"/>
    <property type="match status" value="1"/>
</dbReference>
<keyword evidence="2" id="KW-0238">DNA-binding</keyword>
<evidence type="ECO:0000259" key="4">
    <source>
        <dbReference type="PROSITE" id="PS50110"/>
    </source>
</evidence>
<dbReference type="InterPro" id="IPR016032">
    <property type="entry name" value="Sig_transdc_resp-reg_C-effctor"/>
</dbReference>
<geneLocation type="plasmid" evidence="5 6">
    <name>pROB01</name>
</geneLocation>
<reference evidence="5 6" key="1">
    <citation type="submission" date="2009-03" db="EMBL/GenBank/DDBJ databases">
        <title>Comparison of the complete genome sequences of Rhodococcus erythropolis PR4 and Rhodococcus opacus B4.</title>
        <authorList>
            <person name="Takarada H."/>
            <person name="Sekine M."/>
            <person name="Hosoyama A."/>
            <person name="Yamada R."/>
            <person name="Fujisawa T."/>
            <person name="Omata S."/>
            <person name="Shimizu A."/>
            <person name="Tsukatani N."/>
            <person name="Tanikawa S."/>
            <person name="Fujita N."/>
            <person name="Harayama S."/>
        </authorList>
    </citation>
    <scope>NUCLEOTIDE SEQUENCE [LARGE SCALE GENOMIC DNA]</scope>
    <source>
        <strain evidence="5 6">B4</strain>
        <plasmid evidence="5 6">pROB01</plasmid>
    </source>
</reference>
<dbReference type="InterPro" id="IPR011006">
    <property type="entry name" value="CheY-like_superfamily"/>
</dbReference>